<organism evidence="1 2">
    <name type="scientific">Dreissena polymorpha</name>
    <name type="common">Zebra mussel</name>
    <name type="synonym">Mytilus polymorpha</name>
    <dbReference type="NCBI Taxonomy" id="45954"/>
    <lineage>
        <taxon>Eukaryota</taxon>
        <taxon>Metazoa</taxon>
        <taxon>Spiralia</taxon>
        <taxon>Lophotrochozoa</taxon>
        <taxon>Mollusca</taxon>
        <taxon>Bivalvia</taxon>
        <taxon>Autobranchia</taxon>
        <taxon>Heteroconchia</taxon>
        <taxon>Euheterodonta</taxon>
        <taxon>Imparidentia</taxon>
        <taxon>Neoheterodontei</taxon>
        <taxon>Myida</taxon>
        <taxon>Dreissenoidea</taxon>
        <taxon>Dreissenidae</taxon>
        <taxon>Dreissena</taxon>
    </lineage>
</organism>
<reference evidence="1" key="2">
    <citation type="submission" date="2020-11" db="EMBL/GenBank/DDBJ databases">
        <authorList>
            <person name="McCartney M.A."/>
            <person name="Auch B."/>
            <person name="Kono T."/>
            <person name="Mallez S."/>
            <person name="Becker A."/>
            <person name="Gohl D.M."/>
            <person name="Silverstein K.A.T."/>
            <person name="Koren S."/>
            <person name="Bechman K.B."/>
            <person name="Herman A."/>
            <person name="Abrahante J.E."/>
            <person name="Garbe J."/>
        </authorList>
    </citation>
    <scope>NUCLEOTIDE SEQUENCE</scope>
    <source>
        <strain evidence="1">Duluth1</strain>
        <tissue evidence="1">Whole animal</tissue>
    </source>
</reference>
<proteinExistence type="predicted"/>
<comment type="caution">
    <text evidence="1">The sequence shown here is derived from an EMBL/GenBank/DDBJ whole genome shotgun (WGS) entry which is preliminary data.</text>
</comment>
<dbReference type="AlphaFoldDB" id="A0A9D4S8H9"/>
<sequence length="139" mass="15912">MNKQEGLKDIIRTNIVTKIYEDRKINVTSRVKNAPPPGSHVFQPFVTIFEMIQDIIETYSLAKFYEDWNINMASKELTRQLLTAHDGHKAITKAHHEHNLAEVNHFVASIDINYVFVTGWWSRWGYNVGGVGTGDGLVR</sequence>
<accession>A0A9D4S8H9</accession>
<protein>
    <submittedName>
        <fullName evidence="1">Uncharacterized protein</fullName>
    </submittedName>
</protein>
<gene>
    <name evidence="1" type="ORF">DPMN_019786</name>
</gene>
<name>A0A9D4S8H9_DREPO</name>
<dbReference type="EMBL" id="JAIWYP010000001">
    <property type="protein sequence ID" value="KAH3895621.1"/>
    <property type="molecule type" value="Genomic_DNA"/>
</dbReference>
<keyword evidence="2" id="KW-1185">Reference proteome</keyword>
<reference evidence="1" key="1">
    <citation type="journal article" date="2019" name="bioRxiv">
        <title>The Genome of the Zebra Mussel, Dreissena polymorpha: A Resource for Invasive Species Research.</title>
        <authorList>
            <person name="McCartney M.A."/>
            <person name="Auch B."/>
            <person name="Kono T."/>
            <person name="Mallez S."/>
            <person name="Zhang Y."/>
            <person name="Obille A."/>
            <person name="Becker A."/>
            <person name="Abrahante J.E."/>
            <person name="Garbe J."/>
            <person name="Badalamenti J.P."/>
            <person name="Herman A."/>
            <person name="Mangelson H."/>
            <person name="Liachko I."/>
            <person name="Sullivan S."/>
            <person name="Sone E.D."/>
            <person name="Koren S."/>
            <person name="Silverstein K.A.T."/>
            <person name="Beckman K.B."/>
            <person name="Gohl D.M."/>
        </authorList>
    </citation>
    <scope>NUCLEOTIDE SEQUENCE</scope>
    <source>
        <strain evidence="1">Duluth1</strain>
        <tissue evidence="1">Whole animal</tissue>
    </source>
</reference>
<dbReference type="Proteomes" id="UP000828390">
    <property type="component" value="Unassembled WGS sequence"/>
</dbReference>
<evidence type="ECO:0000313" key="1">
    <source>
        <dbReference type="EMBL" id="KAH3895621.1"/>
    </source>
</evidence>
<evidence type="ECO:0000313" key="2">
    <source>
        <dbReference type="Proteomes" id="UP000828390"/>
    </source>
</evidence>